<reference evidence="2" key="1">
    <citation type="submission" date="2021-08" db="EMBL/GenBank/DDBJ databases">
        <title>Flavobacterium sp. strain CC-SYL302.</title>
        <authorList>
            <person name="Lin S.-Y."/>
            <person name="Lee T.-H."/>
            <person name="Young C.-C."/>
        </authorList>
    </citation>
    <scope>NUCLEOTIDE SEQUENCE</scope>
    <source>
        <strain evidence="2">CC-SYL302</strain>
    </source>
</reference>
<accession>A0ABY6M0Z2</accession>
<dbReference type="Pfam" id="PF20901">
    <property type="entry name" value="Sf6_terminase"/>
    <property type="match status" value="1"/>
</dbReference>
<feature type="compositionally biased region" description="Basic residues" evidence="1">
    <location>
        <begin position="9"/>
        <end position="19"/>
    </location>
</feature>
<feature type="region of interest" description="Disordered" evidence="1">
    <location>
        <begin position="1"/>
        <end position="24"/>
    </location>
</feature>
<dbReference type="EMBL" id="CP081495">
    <property type="protein sequence ID" value="UYW02101.1"/>
    <property type="molecule type" value="Genomic_DNA"/>
</dbReference>
<organism evidence="2 3">
    <name type="scientific">Flavobacterium agricola</name>
    <dbReference type="NCBI Taxonomy" id="2870839"/>
    <lineage>
        <taxon>Bacteria</taxon>
        <taxon>Pseudomonadati</taxon>
        <taxon>Bacteroidota</taxon>
        <taxon>Flavobacteriia</taxon>
        <taxon>Flavobacteriales</taxon>
        <taxon>Flavobacteriaceae</taxon>
        <taxon>Flavobacterium</taxon>
    </lineage>
</organism>
<dbReference type="Proteomes" id="UP001163328">
    <property type="component" value="Chromosome"/>
</dbReference>
<proteinExistence type="predicted"/>
<evidence type="ECO:0000256" key="1">
    <source>
        <dbReference type="SAM" id="MobiDB-lite"/>
    </source>
</evidence>
<evidence type="ECO:0008006" key="4">
    <source>
        <dbReference type="Google" id="ProtNLM"/>
    </source>
</evidence>
<dbReference type="InterPro" id="IPR048683">
    <property type="entry name" value="Sf6_terminase"/>
</dbReference>
<gene>
    <name evidence="2" type="ORF">K5I29_04155</name>
</gene>
<protein>
    <recommendedName>
        <fullName evidence="4">Terminase small subunit</fullName>
    </recommendedName>
</protein>
<dbReference type="Gene3D" id="1.10.10.60">
    <property type="entry name" value="Homeodomain-like"/>
    <property type="match status" value="1"/>
</dbReference>
<dbReference type="RefSeq" id="WP_264434589.1">
    <property type="nucleotide sequence ID" value="NZ_CP081495.1"/>
</dbReference>
<sequence length="193" mass="21930">MAKETTKKIPAKKTTTKAKPKVEKAATRKIGKPVQWTVDKKAKAIEIILHEIAENGKSTRAILTNADRNILPSNVTFCEWLANDEDLAKQYARACELRAEFLLDEALDIVDDTSNDFVKTDLGDGVVVEKLNPENIQRSRLRFDARKWMIGKLNPKKYGDKISHTIDSKSEVLIETPEEREKRIQELLVKMGK</sequence>
<evidence type="ECO:0000313" key="2">
    <source>
        <dbReference type="EMBL" id="UYW02101.1"/>
    </source>
</evidence>
<evidence type="ECO:0000313" key="3">
    <source>
        <dbReference type="Proteomes" id="UP001163328"/>
    </source>
</evidence>
<name>A0ABY6M0Z2_9FLAO</name>
<keyword evidence="3" id="KW-1185">Reference proteome</keyword>